<feature type="chain" id="PRO_5014649835" evidence="1">
    <location>
        <begin position="25"/>
        <end position="85"/>
    </location>
</feature>
<name>A0A2M4DER2_ANODA</name>
<keyword evidence="1" id="KW-0732">Signal</keyword>
<feature type="signal peptide" evidence="1">
    <location>
        <begin position="1"/>
        <end position="24"/>
    </location>
</feature>
<dbReference type="AlphaFoldDB" id="A0A2M4DER2"/>
<accession>A0A2M4DER2</accession>
<sequence>MWPLLMPLCLLVAVSICCVNRVLSLCYTLASLLFDRLMGCCWPLRLVRLKAFLCYVYLLECFSGSVSIEGFSGVDCSLLACCFRC</sequence>
<organism evidence="2">
    <name type="scientific">Anopheles darlingi</name>
    <name type="common">Mosquito</name>
    <dbReference type="NCBI Taxonomy" id="43151"/>
    <lineage>
        <taxon>Eukaryota</taxon>
        <taxon>Metazoa</taxon>
        <taxon>Ecdysozoa</taxon>
        <taxon>Arthropoda</taxon>
        <taxon>Hexapoda</taxon>
        <taxon>Insecta</taxon>
        <taxon>Pterygota</taxon>
        <taxon>Neoptera</taxon>
        <taxon>Endopterygota</taxon>
        <taxon>Diptera</taxon>
        <taxon>Nematocera</taxon>
        <taxon>Culicoidea</taxon>
        <taxon>Culicidae</taxon>
        <taxon>Anophelinae</taxon>
        <taxon>Anopheles</taxon>
    </lineage>
</organism>
<protein>
    <submittedName>
        <fullName evidence="2">Putative secreted protein</fullName>
    </submittedName>
</protein>
<proteinExistence type="predicted"/>
<dbReference type="EMBL" id="GGFL01011868">
    <property type="protein sequence ID" value="MBW76046.1"/>
    <property type="molecule type" value="Transcribed_RNA"/>
</dbReference>
<reference evidence="2" key="1">
    <citation type="submission" date="2018-01" db="EMBL/GenBank/DDBJ databases">
        <title>An insight into the sialome of Amazonian anophelines.</title>
        <authorList>
            <person name="Ribeiro J.M."/>
            <person name="Scarpassa V."/>
            <person name="Calvo E."/>
        </authorList>
    </citation>
    <scope>NUCLEOTIDE SEQUENCE</scope>
</reference>
<evidence type="ECO:0000256" key="1">
    <source>
        <dbReference type="SAM" id="SignalP"/>
    </source>
</evidence>
<evidence type="ECO:0000313" key="2">
    <source>
        <dbReference type="EMBL" id="MBW76046.1"/>
    </source>
</evidence>